<accession>A0A9Y2N0X8</accession>
<dbReference type="AlphaFoldDB" id="A0A9Y2N0X8"/>
<evidence type="ECO:0000256" key="1">
    <source>
        <dbReference type="SAM" id="SignalP"/>
    </source>
</evidence>
<feature type="chain" id="PRO_5040758978" description="F5/8 type C domain-containing protein" evidence="1">
    <location>
        <begin position="22"/>
        <end position="281"/>
    </location>
</feature>
<protein>
    <recommendedName>
        <fullName evidence="4">F5/8 type C domain-containing protein</fullName>
    </recommendedName>
</protein>
<dbReference type="RefSeq" id="WP_285973077.1">
    <property type="nucleotide sequence ID" value="NZ_CP127294.1"/>
</dbReference>
<sequence>MQRRHLAVAAGAVVVLGVALATGAQSSPATPALELSATPGQIQVVGLPCLPSALTVGMTNNGRGSVYADMELSAPRPLVLDRRMFSSWLPVGQPVSVRVGVTVPRSARPGHYTVGLSSDRARLSVPVDVLPLPPKGPGDNLLLGEQATPSSTNGSFSPCGAVDGDADGDHWSTTTGWNDGTKSVFPDNYTVTLPSAGAVARVVTATLDSAKYPAAKYGLRDFDVQAHVAGAWQTVASVRGNTSGSVTSTFPAVQADGVQIVVLDSNDHAYSRIVELEAYSS</sequence>
<dbReference type="Gene3D" id="2.60.120.260">
    <property type="entry name" value="Galactose-binding domain-like"/>
    <property type="match status" value="1"/>
</dbReference>
<evidence type="ECO:0000313" key="2">
    <source>
        <dbReference type="EMBL" id="WIX82509.1"/>
    </source>
</evidence>
<organism evidence="2 3">
    <name type="scientific">Amycolatopsis carbonis</name>
    <dbReference type="NCBI Taxonomy" id="715471"/>
    <lineage>
        <taxon>Bacteria</taxon>
        <taxon>Bacillati</taxon>
        <taxon>Actinomycetota</taxon>
        <taxon>Actinomycetes</taxon>
        <taxon>Pseudonocardiales</taxon>
        <taxon>Pseudonocardiaceae</taxon>
        <taxon>Amycolatopsis</taxon>
    </lineage>
</organism>
<dbReference type="EMBL" id="CP127294">
    <property type="protein sequence ID" value="WIX82509.1"/>
    <property type="molecule type" value="Genomic_DNA"/>
</dbReference>
<evidence type="ECO:0008006" key="4">
    <source>
        <dbReference type="Google" id="ProtNLM"/>
    </source>
</evidence>
<dbReference type="InterPro" id="IPR008979">
    <property type="entry name" value="Galactose-bd-like_sf"/>
</dbReference>
<dbReference type="Proteomes" id="UP001236014">
    <property type="component" value="Chromosome"/>
</dbReference>
<name>A0A9Y2N0X8_9PSEU</name>
<keyword evidence="1" id="KW-0732">Signal</keyword>
<proteinExistence type="predicted"/>
<feature type="signal peptide" evidence="1">
    <location>
        <begin position="1"/>
        <end position="21"/>
    </location>
</feature>
<gene>
    <name evidence="2" type="ORF">QRX50_17940</name>
</gene>
<evidence type="ECO:0000313" key="3">
    <source>
        <dbReference type="Proteomes" id="UP001236014"/>
    </source>
</evidence>
<keyword evidence="3" id="KW-1185">Reference proteome</keyword>
<reference evidence="2 3" key="1">
    <citation type="submission" date="2023-06" db="EMBL/GenBank/DDBJ databases">
        <authorList>
            <person name="Oyuntsetseg B."/>
            <person name="Kim S.B."/>
        </authorList>
    </citation>
    <scope>NUCLEOTIDE SEQUENCE [LARGE SCALE GENOMIC DNA]</scope>
    <source>
        <strain evidence="2 3">2-15</strain>
    </source>
</reference>
<dbReference type="SUPFAM" id="SSF49785">
    <property type="entry name" value="Galactose-binding domain-like"/>
    <property type="match status" value="1"/>
</dbReference>
<dbReference type="KEGG" id="acab:QRX50_17940"/>